<dbReference type="InterPro" id="IPR035959">
    <property type="entry name" value="RutC-like_sf"/>
</dbReference>
<evidence type="ECO:0000313" key="2">
    <source>
        <dbReference type="Proteomes" id="UP001179280"/>
    </source>
</evidence>
<evidence type="ECO:0000313" key="1">
    <source>
        <dbReference type="EMBL" id="MBM7839215.1"/>
    </source>
</evidence>
<accession>A0ABS2SUK5</accession>
<dbReference type="Gene3D" id="3.30.1330.40">
    <property type="entry name" value="RutC-like"/>
    <property type="match status" value="1"/>
</dbReference>
<gene>
    <name evidence="1" type="ORF">JOC54_002486</name>
</gene>
<name>A0ABS2SUK5_9BACI</name>
<protein>
    <submittedName>
        <fullName evidence="1">Enamine deaminase RidA (YjgF/YER057c/UK114 family)</fullName>
    </submittedName>
</protein>
<proteinExistence type="predicted"/>
<keyword evidence="2" id="KW-1185">Reference proteome</keyword>
<dbReference type="RefSeq" id="WP_204466517.1">
    <property type="nucleotide sequence ID" value="NZ_JAFBCV010000007.1"/>
</dbReference>
<reference evidence="1" key="1">
    <citation type="submission" date="2021-01" db="EMBL/GenBank/DDBJ databases">
        <title>Genomic Encyclopedia of Type Strains, Phase IV (KMG-IV): sequencing the most valuable type-strain genomes for metagenomic binning, comparative biology and taxonomic classification.</title>
        <authorList>
            <person name="Goeker M."/>
        </authorList>
    </citation>
    <scope>NUCLEOTIDE SEQUENCE</scope>
    <source>
        <strain evidence="1">DSM 21943</strain>
    </source>
</reference>
<dbReference type="SUPFAM" id="SSF55298">
    <property type="entry name" value="YjgF-like"/>
    <property type="match status" value="1"/>
</dbReference>
<sequence>MKQARNPATVHKPVAPYVHQIEVTGDNRWLNLSGQLGMEQDGTVPDSPMDQLSLAFENVKRNLEAAEMGVSDLTKLVFYLVGDFDAAERRERIQAFLGEALPCTTMIYVVALAAPVFKVEIDAWACKATEMPL</sequence>
<dbReference type="EMBL" id="JAFBCV010000007">
    <property type="protein sequence ID" value="MBM7839215.1"/>
    <property type="molecule type" value="Genomic_DNA"/>
</dbReference>
<organism evidence="1 2">
    <name type="scientific">Shouchella xiaoxiensis</name>
    <dbReference type="NCBI Taxonomy" id="766895"/>
    <lineage>
        <taxon>Bacteria</taxon>
        <taxon>Bacillati</taxon>
        <taxon>Bacillota</taxon>
        <taxon>Bacilli</taxon>
        <taxon>Bacillales</taxon>
        <taxon>Bacillaceae</taxon>
        <taxon>Shouchella</taxon>
    </lineage>
</organism>
<dbReference type="CDD" id="cd00448">
    <property type="entry name" value="YjgF_YER057c_UK114_family"/>
    <property type="match status" value="1"/>
</dbReference>
<dbReference type="Proteomes" id="UP001179280">
    <property type="component" value="Unassembled WGS sequence"/>
</dbReference>
<dbReference type="Pfam" id="PF01042">
    <property type="entry name" value="Ribonuc_L-PSP"/>
    <property type="match status" value="1"/>
</dbReference>
<dbReference type="InterPro" id="IPR006175">
    <property type="entry name" value="YjgF/YER057c/UK114"/>
</dbReference>
<comment type="caution">
    <text evidence="1">The sequence shown here is derived from an EMBL/GenBank/DDBJ whole genome shotgun (WGS) entry which is preliminary data.</text>
</comment>